<feature type="compositionally biased region" description="Acidic residues" evidence="2">
    <location>
        <begin position="385"/>
        <end position="395"/>
    </location>
</feature>
<feature type="region of interest" description="Disordered" evidence="2">
    <location>
        <begin position="385"/>
        <end position="405"/>
    </location>
</feature>
<evidence type="ECO:0000256" key="1">
    <source>
        <dbReference type="RuleBase" id="RU000383"/>
    </source>
</evidence>
<dbReference type="OMA" id="FMLGNKR"/>
<dbReference type="InterPro" id="IPR006671">
    <property type="entry name" value="Cyclin_N"/>
</dbReference>
<dbReference type="AlphaFoldDB" id="G8YDT7"/>
<keyword evidence="5" id="KW-1185">Reference proteome</keyword>
<evidence type="ECO:0000259" key="3">
    <source>
        <dbReference type="SMART" id="SM00385"/>
    </source>
</evidence>
<evidence type="ECO:0000313" key="5">
    <source>
        <dbReference type="Proteomes" id="UP000005222"/>
    </source>
</evidence>
<evidence type="ECO:0000256" key="2">
    <source>
        <dbReference type="SAM" id="MobiDB-lite"/>
    </source>
</evidence>
<evidence type="ECO:0000313" key="4">
    <source>
        <dbReference type="EMBL" id="CCE81336.1"/>
    </source>
</evidence>
<dbReference type="EMBL" id="FO082051">
    <property type="protein sequence ID" value="CCE81336.1"/>
    <property type="molecule type" value="Genomic_DNA"/>
</dbReference>
<dbReference type="GO" id="GO:0016538">
    <property type="term" value="F:cyclin-dependent protein serine/threonine kinase regulator activity"/>
    <property type="evidence" value="ECO:0007669"/>
    <property type="project" value="InterPro"/>
</dbReference>
<dbReference type="FunCoup" id="G8YDT7">
    <property type="interactions" value="183"/>
</dbReference>
<dbReference type="SUPFAM" id="SSF47954">
    <property type="entry name" value="Cyclin-like"/>
    <property type="match status" value="2"/>
</dbReference>
<dbReference type="InParanoid" id="G8YDT7"/>
<dbReference type="InterPro" id="IPR036915">
    <property type="entry name" value="Cyclin-like_sf"/>
</dbReference>
<gene>
    <name evidence="4" type="primary">Piso0_001234</name>
    <name evidence="4" type="ORF">GNLVRS01_PISO0I00448g</name>
</gene>
<dbReference type="STRING" id="559304.G8YDT7"/>
<dbReference type="eggNOG" id="KOG0834">
    <property type="taxonomic scope" value="Eukaryota"/>
</dbReference>
<comment type="similarity">
    <text evidence="1">Belongs to the cyclin family.</text>
</comment>
<dbReference type="CDD" id="cd20546">
    <property type="entry name" value="CYCLIN_SpCG1C_ScCTK2-like_rpt2"/>
    <property type="match status" value="1"/>
</dbReference>
<dbReference type="OrthoDB" id="4951845at2759"/>
<proteinExistence type="inferred from homology"/>
<protein>
    <submittedName>
        <fullName evidence="4">Piso0_001234 protein</fullName>
    </submittedName>
</protein>
<dbReference type="HOGENOM" id="CLU_044487_0_0_1"/>
<dbReference type="PANTHER" id="PTHR10026">
    <property type="entry name" value="CYCLIN"/>
    <property type="match status" value="1"/>
</dbReference>
<dbReference type="Pfam" id="PF00134">
    <property type="entry name" value="Cyclin_N"/>
    <property type="match status" value="1"/>
</dbReference>
<dbReference type="InterPro" id="IPR043198">
    <property type="entry name" value="Cyclin/Ssn8"/>
</dbReference>
<dbReference type="GO" id="GO:0006357">
    <property type="term" value="P:regulation of transcription by RNA polymerase II"/>
    <property type="evidence" value="ECO:0007669"/>
    <property type="project" value="InterPro"/>
</dbReference>
<accession>G8YDT7</accession>
<dbReference type="Proteomes" id="UP000005222">
    <property type="component" value="Chromosome I"/>
</dbReference>
<sequence>MSELRRDEKEGENGNSQRTFPSIVQVARPFFTSAELKHLHSFTIPDHKKLSYNQRKHQIYHFVFNIVRVLKFPLRVLATTMNYYQRYYLFNSFEEASDGEEPDFEKDPYTVALACLFLAFKNEDCIKKLKDIQSVGNKMREVDDKVKVHNMSYADAQRKVIMHMEFKLLQVIKFDFKNGSNVQSVDQLVVKIGKKLGIDYKTTMFCWLISFDIMSTPLCLVIPPHCIALAIIIVSLNLKPKDLNTKYNKADAPTSPEYLNSILEKIDCYEDFRCPETLVNEGILYILDYYVHQMSFSILNEFMPAVDAETGKEQIFKFMELKSRFNDLKVLSQKSCNNYSILNQDEYLKIWDYNIGSKGCSRFILGIKRRRFNLELDAVEKGAIEDENGSDNAEEDSSRVVSPST</sequence>
<dbReference type="Gene3D" id="1.10.472.10">
    <property type="entry name" value="Cyclin-like"/>
    <property type="match status" value="2"/>
</dbReference>
<dbReference type="InterPro" id="IPR013763">
    <property type="entry name" value="Cyclin-like_dom"/>
</dbReference>
<name>G8YDT7_PICSO</name>
<organism evidence="4 5">
    <name type="scientific">Pichia sorbitophila (strain ATCC MYA-4447 / BCRC 22081 / CBS 7064 / NBRC 10061 / NRRL Y-12695)</name>
    <name type="common">Hybrid yeast</name>
    <dbReference type="NCBI Taxonomy" id="559304"/>
    <lineage>
        <taxon>Eukaryota</taxon>
        <taxon>Fungi</taxon>
        <taxon>Dikarya</taxon>
        <taxon>Ascomycota</taxon>
        <taxon>Saccharomycotina</taxon>
        <taxon>Pichiomycetes</taxon>
        <taxon>Debaryomycetaceae</taxon>
        <taxon>Millerozyma</taxon>
    </lineage>
</organism>
<feature type="domain" description="Cyclin-like" evidence="3">
    <location>
        <begin position="61"/>
        <end position="170"/>
    </location>
</feature>
<keyword evidence="1" id="KW-0195">Cyclin</keyword>
<dbReference type="SMART" id="SM00385">
    <property type="entry name" value="CYCLIN"/>
    <property type="match status" value="1"/>
</dbReference>
<reference evidence="4 5" key="1">
    <citation type="journal article" date="2012" name="G3 (Bethesda)">
        <title>Pichia sorbitophila, an interspecies yeast hybrid reveals early steps of genome resolution following polyploidization.</title>
        <authorList>
            <person name="Leh Louis V."/>
            <person name="Despons L."/>
            <person name="Friedrich A."/>
            <person name="Martin T."/>
            <person name="Durrens P."/>
            <person name="Casaregola S."/>
            <person name="Neuveglise C."/>
            <person name="Fairhead C."/>
            <person name="Marck C."/>
            <person name="Cruz J.A."/>
            <person name="Straub M.L."/>
            <person name="Kugler V."/>
            <person name="Sacerdot C."/>
            <person name="Uzunov Z."/>
            <person name="Thierry A."/>
            <person name="Weiss S."/>
            <person name="Bleykasten C."/>
            <person name="De Montigny J."/>
            <person name="Jacques N."/>
            <person name="Jung P."/>
            <person name="Lemaire M."/>
            <person name="Mallet S."/>
            <person name="Morel G."/>
            <person name="Richard G.F."/>
            <person name="Sarkar A."/>
            <person name="Savel G."/>
            <person name="Schacherer J."/>
            <person name="Seret M.L."/>
            <person name="Talla E."/>
            <person name="Samson G."/>
            <person name="Jubin C."/>
            <person name="Poulain J."/>
            <person name="Vacherie B."/>
            <person name="Barbe V."/>
            <person name="Pelletier E."/>
            <person name="Sherman D.J."/>
            <person name="Westhof E."/>
            <person name="Weissenbach J."/>
            <person name="Baret P.V."/>
            <person name="Wincker P."/>
            <person name="Gaillardin C."/>
            <person name="Dujon B."/>
            <person name="Souciet J.L."/>
        </authorList>
    </citation>
    <scope>NUCLEOTIDE SEQUENCE [LARGE SCALE GENOMIC DNA]</scope>
    <source>
        <strain evidence="5">ATCC MYA-4447 / BCRC 22081 / CBS 7064 / NBRC 10061 / NRRL Y-12695</strain>
    </source>
</reference>